<comment type="catalytic activity">
    <reaction evidence="10 11">
        <text>D-sedoheptulose 7-phosphate + D-glyceraldehyde 3-phosphate = D-erythrose 4-phosphate + beta-D-fructose 6-phosphate</text>
        <dbReference type="Rhea" id="RHEA:17053"/>
        <dbReference type="ChEBI" id="CHEBI:16897"/>
        <dbReference type="ChEBI" id="CHEBI:57483"/>
        <dbReference type="ChEBI" id="CHEBI:57634"/>
        <dbReference type="ChEBI" id="CHEBI:59776"/>
        <dbReference type="EC" id="2.2.1.2"/>
    </reaction>
</comment>
<evidence type="ECO:0000256" key="7">
    <source>
        <dbReference type="ARBA" id="ARBA00022679"/>
    </source>
</evidence>
<comment type="subcellular location">
    <subcellularLocation>
        <location evidence="2 11">Cytoplasm</location>
    </subcellularLocation>
</comment>
<dbReference type="SUPFAM" id="SSF51569">
    <property type="entry name" value="Aldolase"/>
    <property type="match status" value="1"/>
</dbReference>
<comment type="similarity">
    <text evidence="4 11">Belongs to the transaldolase family. Type 2 subfamily.</text>
</comment>
<evidence type="ECO:0000256" key="4">
    <source>
        <dbReference type="ARBA" id="ARBA00008426"/>
    </source>
</evidence>
<dbReference type="GO" id="GO:0004801">
    <property type="term" value="F:transaldolase activity"/>
    <property type="evidence" value="ECO:0007669"/>
    <property type="project" value="UniProtKB-UniRule"/>
</dbReference>
<keyword evidence="9 11" id="KW-0704">Schiff base</keyword>
<evidence type="ECO:0000313" key="13">
    <source>
        <dbReference type="Proteomes" id="UP000571183"/>
    </source>
</evidence>
<dbReference type="UniPathway" id="UPA00115">
    <property type="reaction ID" value="UER00414"/>
</dbReference>
<dbReference type="InterPro" id="IPR013785">
    <property type="entry name" value="Aldolase_TIM"/>
</dbReference>
<dbReference type="PANTHER" id="PTHR10683:SF31">
    <property type="entry name" value="TRANSALDOLASE"/>
    <property type="match status" value="1"/>
</dbReference>
<dbReference type="InterPro" id="IPR001585">
    <property type="entry name" value="TAL/FSA"/>
</dbReference>
<evidence type="ECO:0000256" key="6">
    <source>
        <dbReference type="ARBA" id="ARBA00022490"/>
    </source>
</evidence>
<reference evidence="12" key="1">
    <citation type="submission" date="2020-08" db="EMBL/GenBank/DDBJ databases">
        <title>Sequencing the genomes of 1000 actinobacteria strains.</title>
        <authorList>
            <person name="Klenk H.-P."/>
        </authorList>
    </citation>
    <scope>NUCLEOTIDE SEQUENCE [LARGE SCALE GENOMIC DNA]</scope>
    <source>
        <strain evidence="12">DSM 27064</strain>
    </source>
</reference>
<comment type="caution">
    <text evidence="12">The sequence shown here is derived from an EMBL/GenBank/DDBJ whole genome shotgun (WGS) entry which is preliminary data.</text>
</comment>
<evidence type="ECO:0000256" key="2">
    <source>
        <dbReference type="ARBA" id="ARBA00004496"/>
    </source>
</evidence>
<dbReference type="EC" id="2.2.1.2" evidence="5 11"/>
<feature type="active site" description="Schiff-base intermediate with substrate" evidence="11">
    <location>
        <position position="140"/>
    </location>
</feature>
<name>A0A840DGQ0_9MICO</name>
<dbReference type="Gene3D" id="3.20.20.70">
    <property type="entry name" value="Aldolase class I"/>
    <property type="match status" value="1"/>
</dbReference>
<dbReference type="HAMAP" id="MF_00493">
    <property type="entry name" value="Transaldolase_2"/>
    <property type="match status" value="1"/>
</dbReference>
<sequence>MTVTPATVALTEARQSLWLDYLSRDFVTSGGLQRAVAEQQVVGVTSNPAIFAQALQHSDTYRGSSSDFANIGVDQRILAAAIIDAKLACAALSEVYEASQYRDGYVSLELDPHLAADTAATVSQAIMVWQQVAMPNLMIKVPATPAGVHAIAELIGMGINVNATLIFSVVRYREVLQAYFAGLETARAKGLELARIRSVASVFVSRFDTAVAAVESVPRDFAIRVGVANAICCYEIWQQHLATARATELLQAGAAPQRLLWASTGVKDASLPPTHYAVQLAIADTVNTLPPATLDALSELDANTVQPPVFDFAASKQVLDRLATYDIDYTELTAALEAQGLQQFLAAWQTLRDLV</sequence>
<evidence type="ECO:0000256" key="11">
    <source>
        <dbReference type="HAMAP-Rule" id="MF_00493"/>
    </source>
</evidence>
<evidence type="ECO:0000256" key="3">
    <source>
        <dbReference type="ARBA" id="ARBA00004857"/>
    </source>
</evidence>
<dbReference type="PIRSF" id="PIRSF036915">
    <property type="entry name" value="Trnald_Bac_Plnt"/>
    <property type="match status" value="1"/>
</dbReference>
<comment type="pathway">
    <text evidence="3 11">Carbohydrate degradation; pentose phosphate pathway; D-glyceraldehyde 3-phosphate and beta-D-fructose 6-phosphate from D-ribose 5-phosphate and D-xylulose 5-phosphate (non-oxidative stage): step 2/3.</text>
</comment>
<keyword evidence="7 11" id="KW-0808">Transferase</keyword>
<dbReference type="InterPro" id="IPR004732">
    <property type="entry name" value="Transaldolase_2"/>
</dbReference>
<comment type="function">
    <text evidence="1 11">Transaldolase is important for the balance of metabolites in the pentose-phosphate pathway.</text>
</comment>
<keyword evidence="8 11" id="KW-0570">Pentose shunt</keyword>
<dbReference type="PROSITE" id="PS01054">
    <property type="entry name" value="TRANSALDOLASE_1"/>
    <property type="match status" value="1"/>
</dbReference>
<dbReference type="GO" id="GO:0005737">
    <property type="term" value="C:cytoplasm"/>
    <property type="evidence" value="ECO:0007669"/>
    <property type="project" value="UniProtKB-SubCell"/>
</dbReference>
<dbReference type="GO" id="GO:0006098">
    <property type="term" value="P:pentose-phosphate shunt"/>
    <property type="evidence" value="ECO:0007669"/>
    <property type="project" value="UniProtKB-UniRule"/>
</dbReference>
<keyword evidence="6 11" id="KW-0963">Cytoplasm</keyword>
<dbReference type="PANTHER" id="PTHR10683">
    <property type="entry name" value="TRANSALDOLASE"/>
    <property type="match status" value="1"/>
</dbReference>
<dbReference type="Proteomes" id="UP000571183">
    <property type="component" value="Unassembled WGS sequence"/>
</dbReference>
<dbReference type="RefSeq" id="WP_183304136.1">
    <property type="nucleotide sequence ID" value="NZ_JACIFD010000001.1"/>
</dbReference>
<dbReference type="AlphaFoldDB" id="A0A840DGQ0"/>
<evidence type="ECO:0000256" key="8">
    <source>
        <dbReference type="ARBA" id="ARBA00023126"/>
    </source>
</evidence>
<dbReference type="InterPro" id="IPR018225">
    <property type="entry name" value="Transaldolase_AS"/>
</dbReference>
<dbReference type="NCBIfam" id="NF002881">
    <property type="entry name" value="PRK03343.1"/>
    <property type="match status" value="1"/>
</dbReference>
<dbReference type="NCBIfam" id="TIGR00876">
    <property type="entry name" value="tal_mycobact"/>
    <property type="match status" value="1"/>
</dbReference>
<proteinExistence type="inferred from homology"/>
<evidence type="ECO:0000256" key="9">
    <source>
        <dbReference type="ARBA" id="ARBA00023270"/>
    </source>
</evidence>
<dbReference type="EMBL" id="JACIFD010000001">
    <property type="protein sequence ID" value="MBB4070873.1"/>
    <property type="molecule type" value="Genomic_DNA"/>
</dbReference>
<dbReference type="GO" id="GO:0005975">
    <property type="term" value="P:carbohydrate metabolic process"/>
    <property type="evidence" value="ECO:0007669"/>
    <property type="project" value="InterPro"/>
</dbReference>
<organism evidence="12 13">
    <name type="scientific">Canibacter oris</name>
    <dbReference type="NCBI Taxonomy" id="1365628"/>
    <lineage>
        <taxon>Bacteria</taxon>
        <taxon>Bacillati</taxon>
        <taxon>Actinomycetota</taxon>
        <taxon>Actinomycetes</taxon>
        <taxon>Micrococcales</taxon>
        <taxon>Microbacteriaceae</taxon>
        <taxon>Canibacter</taxon>
    </lineage>
</organism>
<evidence type="ECO:0000256" key="10">
    <source>
        <dbReference type="ARBA" id="ARBA00048810"/>
    </source>
</evidence>
<dbReference type="Pfam" id="PF00923">
    <property type="entry name" value="TAL_FSA"/>
    <property type="match status" value="1"/>
</dbReference>
<keyword evidence="13" id="KW-1185">Reference proteome</keyword>
<evidence type="ECO:0000256" key="1">
    <source>
        <dbReference type="ARBA" id="ARBA00003518"/>
    </source>
</evidence>
<evidence type="ECO:0000313" key="12">
    <source>
        <dbReference type="EMBL" id="MBB4070873.1"/>
    </source>
</evidence>
<gene>
    <name evidence="11" type="primary">tal</name>
    <name evidence="12" type="ORF">F5897_000149</name>
</gene>
<accession>A0A840DGQ0</accession>
<evidence type="ECO:0000256" key="5">
    <source>
        <dbReference type="ARBA" id="ARBA00013151"/>
    </source>
</evidence>
<protein>
    <recommendedName>
        <fullName evidence="5 11">Transaldolase</fullName>
        <ecNumber evidence="5 11">2.2.1.2</ecNumber>
    </recommendedName>
</protein>